<dbReference type="KEGG" id="dtp:JZK55_09680"/>
<protein>
    <submittedName>
        <fullName evidence="2">S-layer protein</fullName>
    </submittedName>
</protein>
<evidence type="ECO:0000313" key="3">
    <source>
        <dbReference type="Proteomes" id="UP000516360"/>
    </source>
</evidence>
<dbReference type="Proteomes" id="UP000516360">
    <property type="component" value="Chromosome"/>
</dbReference>
<gene>
    <name evidence="2" type="ORF">JZK55_09680</name>
</gene>
<evidence type="ECO:0000259" key="1">
    <source>
        <dbReference type="Pfam" id="PF00395"/>
    </source>
</evidence>
<name>A0A7G1H269_9BACT</name>
<accession>A0A7G1H269</accession>
<evidence type="ECO:0000313" key="2">
    <source>
        <dbReference type="EMBL" id="BCB96046.1"/>
    </source>
</evidence>
<dbReference type="Gene3D" id="1.25.40.10">
    <property type="entry name" value="Tetratricopeptide repeat domain"/>
    <property type="match status" value="1"/>
</dbReference>
<dbReference type="EMBL" id="AP022873">
    <property type="protein sequence ID" value="BCB96046.1"/>
    <property type="molecule type" value="Genomic_DNA"/>
</dbReference>
<dbReference type="InterPro" id="IPR001119">
    <property type="entry name" value="SLH_dom"/>
</dbReference>
<dbReference type="SUPFAM" id="SSF48452">
    <property type="entry name" value="TPR-like"/>
    <property type="match status" value="1"/>
</dbReference>
<sequence length="417" mass="47504">MGNRQWTIGNGQMDKKQWILVSITIFVLFFLSNCAPKEVVKCTSPEDNPQHHYLMGMKALEDGKIDVAQSKFERAIYCEEKFSPAHSGLAIVSAEKAKAQTDAGFRKVEIDRAMEYLKKANKLSETNEDKFDYLTAAIRVYTILKTQDWLKKAEEAFSDIRMLKIDERKLSYYQGVEAADYFMGLAYLEAFEFRQARDKFADVLNAKREGKWHEKADKAWKKTDKIVRAMAGITVGDVGRKIAVKDSITRGDLAALLIDEMKIDKLFAGRIPVQSVIDKMKAEFIPADILNYHFKDEILTILKWKVRGLEPKYDEMTKAYLFKPTDVVKRGEMAFILEDVLIKLTGDEKMATAFFGHSKSPFPDVRATSPFYNAVMNMTTRGIMEGELSGEFRIDAPVDGAEAILAIRVLKQKMNVY</sequence>
<dbReference type="Pfam" id="PF00395">
    <property type="entry name" value="SLH"/>
    <property type="match status" value="1"/>
</dbReference>
<dbReference type="RefSeq" id="WP_242455811.1">
    <property type="nucleotide sequence ID" value="NZ_AP022873.1"/>
</dbReference>
<feature type="domain" description="SLH" evidence="1">
    <location>
        <begin position="361"/>
        <end position="404"/>
    </location>
</feature>
<reference evidence="2 3" key="1">
    <citation type="submission" date="2020-03" db="EMBL/GenBank/DDBJ databases">
        <title>Complete genome sequences of two sulfur-disproportionating bacterial strains T55J and Mzg5.</title>
        <authorList>
            <person name="Umezawa K."/>
            <person name="Kojima H."/>
            <person name="Kato Y."/>
            <person name="Fukui M."/>
        </authorList>
    </citation>
    <scope>NUCLEOTIDE SEQUENCE [LARGE SCALE GENOMIC DNA]</scope>
    <source>
        <strain evidence="2 3">T55J</strain>
    </source>
</reference>
<keyword evidence="3" id="KW-1185">Reference proteome</keyword>
<dbReference type="InterPro" id="IPR011990">
    <property type="entry name" value="TPR-like_helical_dom_sf"/>
</dbReference>
<organism evidence="2 3">
    <name type="scientific">Dissulfurispira thermophila</name>
    <dbReference type="NCBI Taxonomy" id="2715679"/>
    <lineage>
        <taxon>Bacteria</taxon>
        <taxon>Pseudomonadati</taxon>
        <taxon>Nitrospirota</taxon>
        <taxon>Thermodesulfovibrionia</taxon>
        <taxon>Thermodesulfovibrionales</taxon>
        <taxon>Dissulfurispiraceae</taxon>
        <taxon>Dissulfurispira</taxon>
    </lineage>
</organism>
<proteinExistence type="predicted"/>
<dbReference type="AlphaFoldDB" id="A0A7G1H269"/>